<dbReference type="EC" id="2.6.1.-" evidence="6"/>
<dbReference type="HOGENOM" id="CLU_017584_4_3_0"/>
<keyword evidence="3 6" id="KW-0032">Aminotransferase</keyword>
<dbReference type="PROSITE" id="PS00105">
    <property type="entry name" value="AA_TRANSFER_CLASS_1"/>
    <property type="match status" value="1"/>
</dbReference>
<evidence type="ECO:0000256" key="5">
    <source>
        <dbReference type="ARBA" id="ARBA00022898"/>
    </source>
</evidence>
<organism evidence="8 9">
    <name type="scientific">Phycisphaera mikurensis (strain NBRC 102666 / KCTC 22515 / FYK2301M01)</name>
    <dbReference type="NCBI Taxonomy" id="1142394"/>
    <lineage>
        <taxon>Bacteria</taxon>
        <taxon>Pseudomonadati</taxon>
        <taxon>Planctomycetota</taxon>
        <taxon>Phycisphaerae</taxon>
        <taxon>Phycisphaerales</taxon>
        <taxon>Phycisphaeraceae</taxon>
        <taxon>Phycisphaera</taxon>
    </lineage>
</organism>
<dbReference type="STRING" id="1142394.PSMK_16220"/>
<evidence type="ECO:0000313" key="9">
    <source>
        <dbReference type="Proteomes" id="UP000007881"/>
    </source>
</evidence>
<dbReference type="Gene3D" id="3.40.640.10">
    <property type="entry name" value="Type I PLP-dependent aspartate aminotransferase-like (Major domain)"/>
    <property type="match status" value="1"/>
</dbReference>
<evidence type="ECO:0000256" key="1">
    <source>
        <dbReference type="ARBA" id="ARBA00001933"/>
    </source>
</evidence>
<dbReference type="AlphaFoldDB" id="I0IEU3"/>
<feature type="domain" description="Aminotransferase class I/classII large" evidence="7">
    <location>
        <begin position="29"/>
        <end position="385"/>
    </location>
</feature>
<dbReference type="InterPro" id="IPR004838">
    <property type="entry name" value="NHTrfase_class1_PyrdxlP-BS"/>
</dbReference>
<dbReference type="InterPro" id="IPR015424">
    <property type="entry name" value="PyrdxlP-dep_Trfase"/>
</dbReference>
<dbReference type="GO" id="GO:0008483">
    <property type="term" value="F:transaminase activity"/>
    <property type="evidence" value="ECO:0007669"/>
    <property type="project" value="UniProtKB-KW"/>
</dbReference>
<dbReference type="GO" id="GO:0030170">
    <property type="term" value="F:pyridoxal phosphate binding"/>
    <property type="evidence" value="ECO:0007669"/>
    <property type="project" value="InterPro"/>
</dbReference>
<dbReference type="SUPFAM" id="SSF53383">
    <property type="entry name" value="PLP-dependent transferases"/>
    <property type="match status" value="1"/>
</dbReference>
<comment type="similarity">
    <text evidence="2 6">Belongs to the class-I pyridoxal-phosphate-dependent aminotransferase family.</text>
</comment>
<sequence length="392" mass="41354">MHHLLTARARGIDASGIRRVFDLAAKMTDPIDLSIGQPDFEVPDAVRHAAVGAMEAGQNRYTPTQGTAPLREALTRATTTEFPSTGEGAALREDLGLLVTSGVSGGLTLAFLACLGPGDEVVFSDPAFVMYRHLATLAGAASVACDTYPDFRLTADRVEPLLTERTKIVVVNSPGNPTGVCNTAAELADLATLCARRGVLLITDEIYDAFTYADGDGQPAAPGGFVSPLSDPAVDPAGVLLLRGFSKTYGMTGWRLGHAVGPKPVVEAMTKLQQYTFVCAPSPAQAAGVAALRADVSAHVGAYARKRDRVVERLSPRFRLAAPGGAFYAFPEVPKHLGLTGTRFVEAAIERNVLVIPGSVFSARDTHFRLSYACGEATLERGLDVLCELAEG</sequence>
<dbReference type="EMBL" id="AP012338">
    <property type="protein sequence ID" value="BAM03781.1"/>
    <property type="molecule type" value="Genomic_DNA"/>
</dbReference>
<protein>
    <recommendedName>
        <fullName evidence="6">Aminotransferase</fullName>
        <ecNumber evidence="6">2.6.1.-</ecNumber>
    </recommendedName>
</protein>
<evidence type="ECO:0000259" key="7">
    <source>
        <dbReference type="Pfam" id="PF00155"/>
    </source>
</evidence>
<dbReference type="InterPro" id="IPR004839">
    <property type="entry name" value="Aminotransferase_I/II_large"/>
</dbReference>
<comment type="cofactor">
    <cofactor evidence="1 6">
        <name>pyridoxal 5'-phosphate</name>
        <dbReference type="ChEBI" id="CHEBI:597326"/>
    </cofactor>
</comment>
<dbReference type="InterPro" id="IPR015421">
    <property type="entry name" value="PyrdxlP-dep_Trfase_major"/>
</dbReference>
<accession>I0IEU3</accession>
<proteinExistence type="inferred from homology"/>
<dbReference type="PANTHER" id="PTHR46383:SF3">
    <property type="entry name" value="ASPARTATE AMINOTRANSFERASE-RELATED"/>
    <property type="match status" value="1"/>
</dbReference>
<evidence type="ECO:0000256" key="4">
    <source>
        <dbReference type="ARBA" id="ARBA00022679"/>
    </source>
</evidence>
<dbReference type="Pfam" id="PF00155">
    <property type="entry name" value="Aminotran_1_2"/>
    <property type="match status" value="1"/>
</dbReference>
<evidence type="ECO:0000256" key="2">
    <source>
        <dbReference type="ARBA" id="ARBA00007441"/>
    </source>
</evidence>
<dbReference type="GO" id="GO:0006520">
    <property type="term" value="P:amino acid metabolic process"/>
    <property type="evidence" value="ECO:0007669"/>
    <property type="project" value="InterPro"/>
</dbReference>
<dbReference type="KEGG" id="phm:PSMK_16220"/>
<gene>
    <name evidence="8" type="ordered locus">PSMK_16220</name>
</gene>
<name>I0IEU3_PHYMF</name>
<dbReference type="CDD" id="cd00609">
    <property type="entry name" value="AAT_like"/>
    <property type="match status" value="1"/>
</dbReference>
<dbReference type="Proteomes" id="UP000007881">
    <property type="component" value="Chromosome"/>
</dbReference>
<dbReference type="OrthoDB" id="231967at2"/>
<evidence type="ECO:0000256" key="6">
    <source>
        <dbReference type="RuleBase" id="RU000481"/>
    </source>
</evidence>
<reference evidence="8 9" key="1">
    <citation type="submission" date="2012-02" db="EMBL/GenBank/DDBJ databases">
        <title>Complete genome sequence of Phycisphaera mikurensis NBRC 102666.</title>
        <authorList>
            <person name="Ankai A."/>
            <person name="Hosoyama A."/>
            <person name="Terui Y."/>
            <person name="Sekine M."/>
            <person name="Fukai R."/>
            <person name="Kato Y."/>
            <person name="Nakamura S."/>
            <person name="Yamada-Narita S."/>
            <person name="Kawakoshi A."/>
            <person name="Fukunaga Y."/>
            <person name="Yamazaki S."/>
            <person name="Fujita N."/>
        </authorList>
    </citation>
    <scope>NUCLEOTIDE SEQUENCE [LARGE SCALE GENOMIC DNA]</scope>
    <source>
        <strain evidence="9">NBRC 102666 / KCTC 22515 / FYK2301M01</strain>
    </source>
</reference>
<keyword evidence="5" id="KW-0663">Pyridoxal phosphate</keyword>
<dbReference type="RefSeq" id="WP_014436999.1">
    <property type="nucleotide sequence ID" value="NC_017080.1"/>
</dbReference>
<keyword evidence="4 6" id="KW-0808">Transferase</keyword>
<dbReference type="PANTHER" id="PTHR46383">
    <property type="entry name" value="ASPARTATE AMINOTRANSFERASE"/>
    <property type="match status" value="1"/>
</dbReference>
<dbReference type="PATRIC" id="fig|1142394.8.peg.1668"/>
<keyword evidence="9" id="KW-1185">Reference proteome</keyword>
<evidence type="ECO:0000256" key="3">
    <source>
        <dbReference type="ARBA" id="ARBA00022576"/>
    </source>
</evidence>
<dbReference type="InterPro" id="IPR050596">
    <property type="entry name" value="AspAT/PAT-like"/>
</dbReference>
<dbReference type="eggNOG" id="COG0436">
    <property type="taxonomic scope" value="Bacteria"/>
</dbReference>
<evidence type="ECO:0000313" key="8">
    <source>
        <dbReference type="EMBL" id="BAM03781.1"/>
    </source>
</evidence>